<keyword evidence="1" id="KW-0472">Membrane</keyword>
<evidence type="ECO:0000313" key="2">
    <source>
        <dbReference type="EMBL" id="MCI5754789.1"/>
    </source>
</evidence>
<keyword evidence="1" id="KW-0812">Transmembrane</keyword>
<comment type="caution">
    <text evidence="2">The sequence shown here is derived from an EMBL/GenBank/DDBJ whole genome shotgun (WGS) entry which is preliminary data.</text>
</comment>
<feature type="transmembrane region" description="Helical" evidence="1">
    <location>
        <begin position="313"/>
        <end position="333"/>
    </location>
</feature>
<proteinExistence type="predicted"/>
<reference evidence="2 3" key="1">
    <citation type="submission" date="2022-03" db="EMBL/GenBank/DDBJ databases">
        <title>Metagenome-assembled genomes from swine fecal metagenomes.</title>
        <authorList>
            <person name="Holman D.B."/>
            <person name="Kommadath A."/>
        </authorList>
    </citation>
    <scope>NUCLEOTIDE SEQUENCE [LARGE SCALE GENOMIC DNA]</scope>
    <source>
        <strain evidence="2">SUG147</strain>
    </source>
</reference>
<evidence type="ECO:0008006" key="4">
    <source>
        <dbReference type="Google" id="ProtNLM"/>
    </source>
</evidence>
<evidence type="ECO:0000256" key="1">
    <source>
        <dbReference type="SAM" id="Phobius"/>
    </source>
</evidence>
<feature type="transmembrane region" description="Helical" evidence="1">
    <location>
        <begin position="402"/>
        <end position="424"/>
    </location>
</feature>
<feature type="transmembrane region" description="Helical" evidence="1">
    <location>
        <begin position="472"/>
        <end position="493"/>
    </location>
</feature>
<organism evidence="2 3">
    <name type="scientific">Candidatus Colimorpha enterica</name>
    <dbReference type="NCBI Taxonomy" id="3083063"/>
    <lineage>
        <taxon>Bacteria</taxon>
        <taxon>Pseudomonadati</taxon>
        <taxon>Bacteroidota</taxon>
        <taxon>Bacteroidia</taxon>
        <taxon>Bacteroidales</taxon>
        <taxon>Candidatus Colimorpha</taxon>
    </lineage>
</organism>
<gene>
    <name evidence="2" type="ORF">MR241_00660</name>
</gene>
<feature type="transmembrane region" description="Helical" evidence="1">
    <location>
        <begin position="69"/>
        <end position="98"/>
    </location>
</feature>
<feature type="transmembrane region" description="Helical" evidence="1">
    <location>
        <begin position="499"/>
        <end position="521"/>
    </location>
</feature>
<keyword evidence="1" id="KW-1133">Transmembrane helix</keyword>
<name>A0AAE3FFY0_9BACT</name>
<feature type="transmembrane region" description="Helical" evidence="1">
    <location>
        <begin position="119"/>
        <end position="144"/>
    </location>
</feature>
<dbReference type="EMBL" id="JALEMU010000016">
    <property type="protein sequence ID" value="MCI5754789.1"/>
    <property type="molecule type" value="Genomic_DNA"/>
</dbReference>
<sequence>MLKILLKKQLAEIFRSYFYDAKKNKARSKGAVIAYMVSFVVLMAGLLGGMFTALSVSLCTPLVSAGMGWLYFAIMGLIAVVLGVFGSVFNTYAGLYLAKDNDLLLSMPIPVGAIMASRILGVYIMGLMYSGIVIIPAAVVYMIQAASAAAEFIGPVLLAVLISVLVLTLSCALGWVVAQISKKLKNRSFITVIISLLFLGAYYFIYFRAQSVITDIIANAAEYGDKIRGAAYPVYLFGNAGAGDPVSMLILTAVVAVMFALMWVLISRSFIKIATATGSTGKKALRAKRAGRKSVDSALLSKEFARFTSSPNYMLNCGLGTVLLPAFGIFLLIRGGEYAALFRQVFAGHSGFVPVILTSAVCAVASMNDISAPSVSLEGKNIWIAQSLPVTPWQIIRAKLGVHLLVTGIPAVFCMVCALIVGGFSAPEAVISFVFVLLFTVFSALAGMTAGLKMPNVHWTNETVPIKQSGPVFLALFGVFIYAAAFAGVYFAVKGFMSGAAYLAASAAVTAVLSLVMYLWIRNSGTRIFASL</sequence>
<feature type="transmembrane region" description="Helical" evidence="1">
    <location>
        <begin position="156"/>
        <end position="177"/>
    </location>
</feature>
<accession>A0AAE3FFY0</accession>
<feature type="transmembrane region" description="Helical" evidence="1">
    <location>
        <begin position="189"/>
        <end position="206"/>
    </location>
</feature>
<dbReference type="Proteomes" id="UP001139365">
    <property type="component" value="Unassembled WGS sequence"/>
</dbReference>
<feature type="transmembrane region" description="Helical" evidence="1">
    <location>
        <begin position="345"/>
        <end position="365"/>
    </location>
</feature>
<feature type="transmembrane region" description="Helical" evidence="1">
    <location>
        <begin position="246"/>
        <end position="266"/>
    </location>
</feature>
<feature type="transmembrane region" description="Helical" evidence="1">
    <location>
        <begin position="430"/>
        <end position="452"/>
    </location>
</feature>
<feature type="transmembrane region" description="Helical" evidence="1">
    <location>
        <begin position="32"/>
        <end position="57"/>
    </location>
</feature>
<dbReference type="AlphaFoldDB" id="A0AAE3FFY0"/>
<evidence type="ECO:0000313" key="3">
    <source>
        <dbReference type="Proteomes" id="UP001139365"/>
    </source>
</evidence>
<protein>
    <recommendedName>
        <fullName evidence="4">ABC-2 type transport system permease protein</fullName>
    </recommendedName>
</protein>